<reference evidence="9" key="1">
    <citation type="submission" date="2021-02" db="EMBL/GenBank/DDBJ databases">
        <authorList>
            <person name="Nowell W R."/>
        </authorList>
    </citation>
    <scope>NUCLEOTIDE SEQUENCE</scope>
</reference>
<comment type="caution">
    <text evidence="9">The sequence shown here is derived from an EMBL/GenBank/DDBJ whole genome shotgun (WGS) entry which is preliminary data.</text>
</comment>
<dbReference type="Gene3D" id="1.10.472.80">
    <property type="entry name" value="Ypt/Rab-GAP domain of gyp1p, domain 3"/>
    <property type="match status" value="1"/>
</dbReference>
<dbReference type="InterPro" id="IPR045799">
    <property type="entry name" value="TBC1D23_C"/>
</dbReference>
<keyword evidence="4" id="KW-0217">Developmental protein</keyword>
<evidence type="ECO:0000259" key="8">
    <source>
        <dbReference type="PROSITE" id="PS50206"/>
    </source>
</evidence>
<evidence type="ECO:0000256" key="1">
    <source>
        <dbReference type="ARBA" id="ARBA00004601"/>
    </source>
</evidence>
<dbReference type="GO" id="GO:0005829">
    <property type="term" value="C:cytosol"/>
    <property type="evidence" value="ECO:0007669"/>
    <property type="project" value="GOC"/>
</dbReference>
<dbReference type="CDD" id="cd20788">
    <property type="entry name" value="TBC1D23_C-like"/>
    <property type="match status" value="1"/>
</dbReference>
<accession>A0A820KKW6</accession>
<feature type="compositionally biased region" description="Polar residues" evidence="6">
    <location>
        <begin position="1470"/>
        <end position="1480"/>
    </location>
</feature>
<dbReference type="Pfam" id="PF19430">
    <property type="entry name" value="TBC1D23_C"/>
    <property type="match status" value="1"/>
</dbReference>
<dbReference type="Proteomes" id="UP000663851">
    <property type="component" value="Unassembled WGS sequence"/>
</dbReference>
<feature type="domain" description="Rab-GAP TBC" evidence="7">
    <location>
        <begin position="999"/>
        <end position="1182"/>
    </location>
</feature>
<dbReference type="PANTHER" id="PTHR13297">
    <property type="entry name" value="TBC1 DOMAIN FAMILY MEMBER 23-RELATED"/>
    <property type="match status" value="1"/>
</dbReference>
<dbReference type="Pfam" id="PF14500">
    <property type="entry name" value="MMS19_N"/>
    <property type="match status" value="1"/>
</dbReference>
<dbReference type="GO" id="GO:0042147">
    <property type="term" value="P:retrograde transport, endosome to Golgi"/>
    <property type="evidence" value="ECO:0007669"/>
    <property type="project" value="InterPro"/>
</dbReference>
<dbReference type="Gene3D" id="3.40.250.10">
    <property type="entry name" value="Rhodanese-like domain"/>
    <property type="match status" value="1"/>
</dbReference>
<dbReference type="InterPro" id="IPR035969">
    <property type="entry name" value="Rab-GAP_TBC_sf"/>
</dbReference>
<dbReference type="GO" id="GO:0099041">
    <property type="term" value="P:vesicle tethering to Golgi"/>
    <property type="evidence" value="ECO:0007669"/>
    <property type="project" value="TreeGrafter"/>
</dbReference>
<dbReference type="SMART" id="SM00164">
    <property type="entry name" value="TBC"/>
    <property type="match status" value="1"/>
</dbReference>
<proteinExistence type="inferred from homology"/>
<protein>
    <recommendedName>
        <fullName evidence="3">TBC1 domain family member 23</fullName>
    </recommendedName>
</protein>
<dbReference type="InterPro" id="IPR039755">
    <property type="entry name" value="TBC1D23"/>
</dbReference>
<dbReference type="InterPro" id="IPR029240">
    <property type="entry name" value="MMS19_N"/>
</dbReference>
<evidence type="ECO:0000259" key="7">
    <source>
        <dbReference type="PROSITE" id="PS50086"/>
    </source>
</evidence>
<feature type="domain" description="Rhodanese" evidence="8">
    <location>
        <begin position="1293"/>
        <end position="1405"/>
    </location>
</feature>
<comment type="similarity">
    <text evidence="2">Belongs to the MET18/MMS19 family.</text>
</comment>
<dbReference type="InterPro" id="IPR016024">
    <property type="entry name" value="ARM-type_fold"/>
</dbReference>
<organism evidence="9 10">
    <name type="scientific">Rotaria socialis</name>
    <dbReference type="NCBI Taxonomy" id="392032"/>
    <lineage>
        <taxon>Eukaryota</taxon>
        <taxon>Metazoa</taxon>
        <taxon>Spiralia</taxon>
        <taxon>Gnathifera</taxon>
        <taxon>Rotifera</taxon>
        <taxon>Eurotatoria</taxon>
        <taxon>Bdelloidea</taxon>
        <taxon>Philodinida</taxon>
        <taxon>Philodinidae</taxon>
        <taxon>Rotaria</taxon>
    </lineage>
</organism>
<keyword evidence="5" id="KW-0333">Golgi apparatus</keyword>
<dbReference type="InterPro" id="IPR001763">
    <property type="entry name" value="Rhodanese-like_dom"/>
</dbReference>
<dbReference type="InterPro" id="IPR024687">
    <property type="entry name" value="MMS19_C"/>
</dbReference>
<evidence type="ECO:0000256" key="3">
    <source>
        <dbReference type="ARBA" id="ARBA00014207"/>
    </source>
</evidence>
<dbReference type="InterPro" id="IPR000195">
    <property type="entry name" value="Rab-GAP-TBC_dom"/>
</dbReference>
<feature type="region of interest" description="Disordered" evidence="6">
    <location>
        <begin position="1470"/>
        <end position="1491"/>
    </location>
</feature>
<dbReference type="Pfam" id="PF12460">
    <property type="entry name" value="MMS19_C"/>
    <property type="match status" value="1"/>
</dbReference>
<evidence type="ECO:0000313" key="9">
    <source>
        <dbReference type="EMBL" id="CAF4345065.1"/>
    </source>
</evidence>
<dbReference type="Gene3D" id="1.25.10.10">
    <property type="entry name" value="Leucine-rich Repeat Variant"/>
    <property type="match status" value="2"/>
</dbReference>
<name>A0A820KKW6_9BILA</name>
<evidence type="ECO:0000256" key="2">
    <source>
        <dbReference type="ARBA" id="ARBA00009340"/>
    </source>
</evidence>
<comment type="subcellular location">
    <subcellularLocation>
        <location evidence="1">Golgi apparatus</location>
        <location evidence="1">trans-Golgi network</location>
    </subcellularLocation>
</comment>
<dbReference type="PANTHER" id="PTHR13297:SF5">
    <property type="entry name" value="TBC1 DOMAIN FAMILY MEMBER 23"/>
    <property type="match status" value="1"/>
</dbReference>
<evidence type="ECO:0000256" key="5">
    <source>
        <dbReference type="ARBA" id="ARBA00023034"/>
    </source>
</evidence>
<dbReference type="SUPFAM" id="SSF52821">
    <property type="entry name" value="Rhodanese/Cell cycle control phosphatase"/>
    <property type="match status" value="1"/>
</dbReference>
<evidence type="ECO:0000256" key="4">
    <source>
        <dbReference type="ARBA" id="ARBA00022473"/>
    </source>
</evidence>
<dbReference type="Pfam" id="PF00566">
    <property type="entry name" value="RabGAP-TBC"/>
    <property type="match status" value="1"/>
</dbReference>
<dbReference type="EMBL" id="CAJOBO010001153">
    <property type="protein sequence ID" value="CAF4345065.1"/>
    <property type="molecule type" value="Genomic_DNA"/>
</dbReference>
<gene>
    <name evidence="9" type="ORF">HFQ381_LOCUS16358</name>
</gene>
<dbReference type="SUPFAM" id="SSF48371">
    <property type="entry name" value="ARM repeat"/>
    <property type="match status" value="1"/>
</dbReference>
<evidence type="ECO:0000313" key="10">
    <source>
        <dbReference type="Proteomes" id="UP000663851"/>
    </source>
</evidence>
<dbReference type="InterPro" id="IPR011989">
    <property type="entry name" value="ARM-like"/>
</dbReference>
<dbReference type="SUPFAM" id="SSF47923">
    <property type="entry name" value="Ypt/Rab-GAP domain of gyp1p"/>
    <property type="match status" value="1"/>
</dbReference>
<dbReference type="PROSITE" id="PS50086">
    <property type="entry name" value="TBC_RABGAP"/>
    <property type="match status" value="1"/>
</dbReference>
<dbReference type="PROSITE" id="PS50206">
    <property type="entry name" value="RHODANESE_3"/>
    <property type="match status" value="1"/>
</dbReference>
<evidence type="ECO:0000256" key="6">
    <source>
        <dbReference type="SAM" id="MobiDB-lite"/>
    </source>
</evidence>
<dbReference type="InterPro" id="IPR036873">
    <property type="entry name" value="Rhodanese-like_dom_sf"/>
</dbReference>
<dbReference type="GO" id="GO:0005802">
    <property type="term" value="C:trans-Golgi network"/>
    <property type="evidence" value="ECO:0007669"/>
    <property type="project" value="TreeGrafter"/>
</dbReference>
<sequence>MSYHELIGKYVNDRDETIVSQLGQLLKTKELALVDFIVSIGDHLQSTELSKRSIALTLGANVLEHLPSTFLESNEIHHLIVFLSAKMSDHHILVQPSVQLFRILAKQAAICDDDCLLIIKAIFSDVYVQSFPQASRYNVYVIFLHFLLYRLDVVQQVGSDFVCNFIQAMDGERDPRNLVLCFQCLQCMTKHLEIEPYKEELFEVVACYFPMEYKPKATNNENEETITHEQLVLSLRNVLTSTGKFAQYCIPMLLEKLDSDIPSARVAAMDLFIHCINEYDARDMSSYLVPLWNLLSKQALCAENQEVEIYALQAITTLMQLIGKTAQNDETEISTKKFVDRAIRECDKFLKEFDLQLVWPATKVLQAVARANSTCSSLIWSIILPLLIKQFNNLEQARFTFTSIPSISFIYPLLDIRTIIKLPTDVGDELWIAISTNFELFPSQCLSLTSNLLQINTMPGQALEDNLTKFILHENINDELKIKLASVLKTIASSAVFDRLCTILLTNLINSWTASKTVPSNLTLECCVDLCYNSERCQERLERFFFPSQQFIRLLPNLFKYLSHSYILTNLFTPLFDLLLSSIAHDNYTKTFCSKCGSIANESCKAFVQNFYETNLFEDSIWQSDKQSNLLIGIYFLGNLKRKVFESELELIFNKINGKLIEKILDQSSNEMISIYCYFYGNLINKLSSINEILEQIQSTLKSCETSLDEKHIRLWTIIVKALILYRPSFIEQYIPTLITWMQEKNEIGDIACKSLKTLTNFDEQILLLSSEADCIVHPMVKQLIFMNIFSQMKPLLANNELLPSQINILVDLLSNVPNAIIHDEIVLVGIFKLFPILIRALTSSNESVWPSSLNSICDLIKSDPNTVVDHIDTLFSRLPTLATYKKDMSIRITSLKCLKYLTKLPIHHIQPYRRHIMHVLKTCVDDHKRLIMSEDNKGVFNLDDDTEPVDLNHHELNGDTDNDNTTNTLNNDWIDELRAAIEKGCDLGTIRSIGKCRPLKGDLRLRVWKTCLDINESNTEYDYSDGDIVDLPEQNIIRDDISRLANTLQINQNMITLKTTDIEAVIMYYCKTFNETYEKGNGWIEIFKPLITLEYKNRAELYALFASIRNRYVPRDCEADGMPYHLFRLLLLYHDPELCSFLDTRKITPDLYAHIWIRSLYAGSCQLNITLPLWDGYFQHADQFFAFFLALVLLMFAKEQLLTMAGKEKNEIISYLSKAPSNLSMDDLDDFCSLANHYASNTPQSFRKEFYSCLFSETDRSFSQKAYSIYQALCLPVSVQELLQANQLGGTAGVRYFIIDCRPAEQYNSKHLYTAFHLDANLLLEDPKEFAGTVDALLAAQRHAIDAGSAAGGEHLCFIGSGHEEEDKYVRMVVAYFLRRNTKYVSIASGGYEILAKEIEDPSMLIQPQQHRISTVVHDSMTMGSALKNNIAEKFPAINTQTVSLINMISSAVKTKSMEVKDKVKDYINHTSSNDSSHSMPKHVSQQDKVTKLYRQNQTSVFSLDEDDEDDQATSTQQRDTPELVDIESWFLRTDLLYKYECEHFDENEKAHSSLLLVSATHLYILRKLPDHKTMANLVSRRPLNIVSKITSKKHAPEIITFRYAASHSEEAESEKAIKLNSKNTKTKTSIDCDRVYLPDAGDAVKNIKLLIMKALNMYETGNDT</sequence>